<feature type="binding site" evidence="7">
    <location>
        <position position="155"/>
    </location>
    <ligand>
        <name>Cu cation</name>
        <dbReference type="ChEBI" id="CHEBI:23378"/>
    </ligand>
</feature>
<dbReference type="Proteomes" id="UP000466535">
    <property type="component" value="Unassembled WGS sequence"/>
</dbReference>
<evidence type="ECO:0000256" key="7">
    <source>
        <dbReference type="PIRSR" id="PIRSR602387-1"/>
    </source>
</evidence>
<sequence length="214" mass="22027">MDQDTTGELTRRSLLKRGAGAATAGAVGAAASSTASAQSDLYGGYLSETDNFEGQTADATGMDEVTVTVGAGTSGLLFDPPALLIEPGTTVNFEWTGNGGAHNVYHDTAVADAEESLFDSGEPVNDSGVLYEFTFESSNTGTFPYACSPHRGLGMRGVIVVGEENVQGDTTPFGAAEETLNSVAIFGGAAVFGTTALVGLSAYREMFGDDEQEH</sequence>
<evidence type="ECO:0000313" key="10">
    <source>
        <dbReference type="Proteomes" id="UP000466535"/>
    </source>
</evidence>
<reference evidence="9 10" key="1">
    <citation type="submission" date="2019-12" db="EMBL/GenBank/DDBJ databases">
        <title>Isolation and characterization of three novel carbon monoxide-oxidizing members of Halobacteria from salione crusts and soils.</title>
        <authorList>
            <person name="Myers M.R."/>
            <person name="King G.M."/>
        </authorList>
    </citation>
    <scope>NUCLEOTIDE SEQUENCE [LARGE SCALE GENOMIC DNA]</scope>
    <source>
        <strain evidence="9 10">WSH3</strain>
    </source>
</reference>
<keyword evidence="4" id="KW-0249">Electron transport</keyword>
<feature type="domain" description="Blue (type 1) copper" evidence="8">
    <location>
        <begin position="66"/>
        <end position="161"/>
    </location>
</feature>
<dbReference type="PROSITE" id="PS51318">
    <property type="entry name" value="TAT"/>
    <property type="match status" value="1"/>
</dbReference>
<dbReference type="RefSeq" id="WP_159764024.1">
    <property type="nucleotide sequence ID" value="NZ_WUUT01000003.1"/>
</dbReference>
<keyword evidence="2" id="KW-0813">Transport</keyword>
<dbReference type="InterPro" id="IPR017533">
    <property type="entry name" value="Halocyanin"/>
</dbReference>
<comment type="subcellular location">
    <subcellularLocation>
        <location evidence="1">Membrane</location>
    </subcellularLocation>
</comment>
<evidence type="ECO:0000256" key="1">
    <source>
        <dbReference type="ARBA" id="ARBA00004370"/>
    </source>
</evidence>
<name>A0A6B0T9I1_9EURY</name>
<evidence type="ECO:0000256" key="4">
    <source>
        <dbReference type="ARBA" id="ARBA00022982"/>
    </source>
</evidence>
<dbReference type="GO" id="GO:0005507">
    <property type="term" value="F:copper ion binding"/>
    <property type="evidence" value="ECO:0007669"/>
    <property type="project" value="InterPro"/>
</dbReference>
<keyword evidence="10" id="KW-1185">Reference proteome</keyword>
<dbReference type="GO" id="GO:0016020">
    <property type="term" value="C:membrane"/>
    <property type="evidence" value="ECO:0007669"/>
    <property type="project" value="UniProtKB-SubCell"/>
</dbReference>
<dbReference type="PRINTS" id="PR00157">
    <property type="entry name" value="PLASTOCYANIN"/>
</dbReference>
<feature type="binding site" evidence="7">
    <location>
        <position position="147"/>
    </location>
    <ligand>
        <name>Cu cation</name>
        <dbReference type="ChEBI" id="CHEBI:23378"/>
    </ligand>
</feature>
<dbReference type="GO" id="GO:0009055">
    <property type="term" value="F:electron transfer activity"/>
    <property type="evidence" value="ECO:0007669"/>
    <property type="project" value="InterPro"/>
</dbReference>
<dbReference type="SUPFAM" id="SSF49503">
    <property type="entry name" value="Cupredoxins"/>
    <property type="match status" value="1"/>
</dbReference>
<dbReference type="Gene3D" id="2.60.40.420">
    <property type="entry name" value="Cupredoxins - blue copper proteins"/>
    <property type="match status" value="1"/>
</dbReference>
<dbReference type="PANTHER" id="PTHR34192">
    <property type="entry name" value="PLASTOCYANIN MAJOR ISOFORM, CHLOROPLASTIC-RELATED"/>
    <property type="match status" value="1"/>
</dbReference>
<evidence type="ECO:0000256" key="6">
    <source>
        <dbReference type="ARBA" id="ARBA00023136"/>
    </source>
</evidence>
<evidence type="ECO:0000259" key="8">
    <source>
        <dbReference type="Pfam" id="PF00127"/>
    </source>
</evidence>
<dbReference type="InterPro" id="IPR008972">
    <property type="entry name" value="Cupredoxin"/>
</dbReference>
<evidence type="ECO:0000256" key="3">
    <source>
        <dbReference type="ARBA" id="ARBA00022723"/>
    </source>
</evidence>
<evidence type="ECO:0000313" key="9">
    <source>
        <dbReference type="EMBL" id="MXR51901.1"/>
    </source>
</evidence>
<dbReference type="CDD" id="cd04220">
    <property type="entry name" value="Halocyanin"/>
    <property type="match status" value="1"/>
</dbReference>
<keyword evidence="5 7" id="KW-0186">Copper</keyword>
<dbReference type="EMBL" id="WUUT01000003">
    <property type="protein sequence ID" value="MXR51901.1"/>
    <property type="molecule type" value="Genomic_DNA"/>
</dbReference>
<keyword evidence="3 7" id="KW-0479">Metal-binding</keyword>
<dbReference type="InterPro" id="IPR000923">
    <property type="entry name" value="BlueCu_1"/>
</dbReference>
<feature type="binding site" evidence="7">
    <location>
        <position position="102"/>
    </location>
    <ligand>
        <name>Cu cation</name>
        <dbReference type="ChEBI" id="CHEBI:23378"/>
    </ligand>
</feature>
<comment type="cofactor">
    <cofactor evidence="7">
        <name>Cu(2+)</name>
        <dbReference type="ChEBI" id="CHEBI:29036"/>
    </cofactor>
    <text evidence="7">The crystal structure with reduced Cu(1+) has also been determined.</text>
</comment>
<dbReference type="PANTHER" id="PTHR34192:SF10">
    <property type="entry name" value="PLASTOCYANIN MAJOR ISOFORM, CHLOROPLASTIC-RELATED"/>
    <property type="match status" value="1"/>
</dbReference>
<keyword evidence="6" id="KW-0472">Membrane</keyword>
<comment type="caution">
    <text evidence="9">The sequence shown here is derived from an EMBL/GenBank/DDBJ whole genome shotgun (WGS) entry which is preliminary data.</text>
</comment>
<accession>A0A6B0T9I1</accession>
<protein>
    <submittedName>
        <fullName evidence="9">Halocyanin domain-containing protein</fullName>
    </submittedName>
</protein>
<dbReference type="InterPro" id="IPR002387">
    <property type="entry name" value="Plastocyanin"/>
</dbReference>
<organism evidence="9 10">
    <name type="scientific">Halovenus carboxidivorans</name>
    <dbReference type="NCBI Taxonomy" id="2692199"/>
    <lineage>
        <taxon>Archaea</taxon>
        <taxon>Methanobacteriati</taxon>
        <taxon>Methanobacteriota</taxon>
        <taxon>Stenosarchaea group</taxon>
        <taxon>Halobacteria</taxon>
        <taxon>Halobacteriales</taxon>
        <taxon>Haloarculaceae</taxon>
        <taxon>Halovenus</taxon>
    </lineage>
</organism>
<evidence type="ECO:0000256" key="2">
    <source>
        <dbReference type="ARBA" id="ARBA00022448"/>
    </source>
</evidence>
<dbReference type="NCBIfam" id="TIGR03102">
    <property type="entry name" value="halo_cynanin"/>
    <property type="match status" value="1"/>
</dbReference>
<dbReference type="Pfam" id="PF00127">
    <property type="entry name" value="Copper-bind"/>
    <property type="match status" value="1"/>
</dbReference>
<dbReference type="InterPro" id="IPR006311">
    <property type="entry name" value="TAT_signal"/>
</dbReference>
<gene>
    <name evidence="9" type="ORF">GRX03_09825</name>
</gene>
<feature type="binding site" evidence="7">
    <location>
        <position position="150"/>
    </location>
    <ligand>
        <name>Cu cation</name>
        <dbReference type="ChEBI" id="CHEBI:23378"/>
    </ligand>
</feature>
<proteinExistence type="predicted"/>
<dbReference type="OrthoDB" id="11836at2157"/>
<dbReference type="AlphaFoldDB" id="A0A6B0T9I1"/>
<evidence type="ECO:0000256" key="5">
    <source>
        <dbReference type="ARBA" id="ARBA00023008"/>
    </source>
</evidence>